<keyword evidence="3" id="KW-1185">Reference proteome</keyword>
<dbReference type="RefSeq" id="WP_108576404.1">
    <property type="nucleotide sequence ID" value="NZ_CP026952.1"/>
</dbReference>
<dbReference type="OrthoDB" id="5125216at2"/>
<evidence type="ECO:0000256" key="1">
    <source>
        <dbReference type="SAM" id="MobiDB-lite"/>
    </source>
</evidence>
<accession>A0A2S0WHF5</accession>
<sequence>MKKLTLIAAAAAGYVLGTRAGRERYEQIKTQATNVWNNPKVQDVVDDVQTQAKHAGAEAGSKVASSAGDVASKVSDKVSGSSSQPPVDETSVAPLGGNPS</sequence>
<feature type="compositionally biased region" description="Low complexity" evidence="1">
    <location>
        <begin position="68"/>
        <end position="83"/>
    </location>
</feature>
<gene>
    <name evidence="2" type="ORF">C3E78_00080</name>
</gene>
<accession>A0A5F2EPR5</accession>
<feature type="region of interest" description="Disordered" evidence="1">
    <location>
        <begin position="52"/>
        <end position="100"/>
    </location>
</feature>
<proteinExistence type="predicted"/>
<name>A0A2S0WHF5_9ACTN</name>
<organism evidence="2 3">
    <name type="scientific">Aeromicrobium chenweiae</name>
    <dbReference type="NCBI Taxonomy" id="2079793"/>
    <lineage>
        <taxon>Bacteria</taxon>
        <taxon>Bacillati</taxon>
        <taxon>Actinomycetota</taxon>
        <taxon>Actinomycetes</taxon>
        <taxon>Propionibacteriales</taxon>
        <taxon>Nocardioidaceae</taxon>
        <taxon>Aeromicrobium</taxon>
    </lineage>
</organism>
<protein>
    <submittedName>
        <fullName evidence="2">Uncharacterized protein</fullName>
    </submittedName>
</protein>
<dbReference type="Proteomes" id="UP000244384">
    <property type="component" value="Chromosome"/>
</dbReference>
<dbReference type="AlphaFoldDB" id="A0A2S0WHF5"/>
<reference evidence="3" key="1">
    <citation type="submission" date="2018-01" db="EMBL/GenBank/DDBJ databases">
        <authorList>
            <person name="Li J."/>
        </authorList>
    </citation>
    <scope>NUCLEOTIDE SEQUENCE [LARGE SCALE GENOMIC DNA]</scope>
    <source>
        <strain evidence="3">592</strain>
    </source>
</reference>
<evidence type="ECO:0000313" key="3">
    <source>
        <dbReference type="Proteomes" id="UP000244384"/>
    </source>
</evidence>
<dbReference type="KEGG" id="aez:C3E78_00080"/>
<dbReference type="EMBL" id="CP026952">
    <property type="protein sequence ID" value="AWB90757.1"/>
    <property type="molecule type" value="Genomic_DNA"/>
</dbReference>
<evidence type="ECO:0000313" key="2">
    <source>
        <dbReference type="EMBL" id="AWB90757.1"/>
    </source>
</evidence>